<evidence type="ECO:0000313" key="1">
    <source>
        <dbReference type="EMBL" id="MPC57961.1"/>
    </source>
</evidence>
<sequence>MDRIGTRSLGDPSDPKVRMVPLYHGCPNCLFVELHQASFDYLSVGRSGKDININGFISTLVKDEKISY</sequence>
<comment type="caution">
    <text evidence="1">The sequence shown here is derived from an EMBL/GenBank/DDBJ whole genome shotgun (WGS) entry which is preliminary data.</text>
</comment>
<keyword evidence="2" id="KW-1185">Reference proteome</keyword>
<organism evidence="1 2">
    <name type="scientific">Portunus trituberculatus</name>
    <name type="common">Swimming crab</name>
    <name type="synonym">Neptunus trituberculatus</name>
    <dbReference type="NCBI Taxonomy" id="210409"/>
    <lineage>
        <taxon>Eukaryota</taxon>
        <taxon>Metazoa</taxon>
        <taxon>Ecdysozoa</taxon>
        <taxon>Arthropoda</taxon>
        <taxon>Crustacea</taxon>
        <taxon>Multicrustacea</taxon>
        <taxon>Malacostraca</taxon>
        <taxon>Eumalacostraca</taxon>
        <taxon>Eucarida</taxon>
        <taxon>Decapoda</taxon>
        <taxon>Pleocyemata</taxon>
        <taxon>Brachyura</taxon>
        <taxon>Eubrachyura</taxon>
        <taxon>Portunoidea</taxon>
        <taxon>Portunidae</taxon>
        <taxon>Portuninae</taxon>
        <taxon>Portunus</taxon>
    </lineage>
</organism>
<reference evidence="1 2" key="1">
    <citation type="submission" date="2019-05" db="EMBL/GenBank/DDBJ databases">
        <title>Another draft genome of Portunus trituberculatus and its Hox gene families provides insights of decapod evolution.</title>
        <authorList>
            <person name="Jeong J.-H."/>
            <person name="Song I."/>
            <person name="Kim S."/>
            <person name="Choi T."/>
            <person name="Kim D."/>
            <person name="Ryu S."/>
            <person name="Kim W."/>
        </authorList>
    </citation>
    <scope>NUCLEOTIDE SEQUENCE [LARGE SCALE GENOMIC DNA]</scope>
    <source>
        <tissue evidence="1">Muscle</tissue>
    </source>
</reference>
<proteinExistence type="predicted"/>
<accession>A0A5B7GD58</accession>
<evidence type="ECO:0000313" key="2">
    <source>
        <dbReference type="Proteomes" id="UP000324222"/>
    </source>
</evidence>
<dbReference type="EMBL" id="VSRR010015229">
    <property type="protein sequence ID" value="MPC57961.1"/>
    <property type="molecule type" value="Genomic_DNA"/>
</dbReference>
<dbReference type="AlphaFoldDB" id="A0A5B7GD58"/>
<gene>
    <name evidence="1" type="ORF">E2C01_051953</name>
</gene>
<dbReference type="Proteomes" id="UP000324222">
    <property type="component" value="Unassembled WGS sequence"/>
</dbReference>
<name>A0A5B7GD58_PORTR</name>
<protein>
    <submittedName>
        <fullName evidence="1">Uncharacterized protein</fullName>
    </submittedName>
</protein>